<keyword evidence="7 9" id="KW-0720">Serine protease</keyword>
<keyword evidence="3" id="KW-0964">Secreted</keyword>
<dbReference type="Pfam" id="PF00082">
    <property type="entry name" value="Peptidase_S8"/>
    <property type="match status" value="1"/>
</dbReference>
<dbReference type="InterPro" id="IPR036852">
    <property type="entry name" value="Peptidase_S8/S53_dom_sf"/>
</dbReference>
<dbReference type="Gene3D" id="3.40.50.200">
    <property type="entry name" value="Peptidase S8/S53 domain"/>
    <property type="match status" value="1"/>
</dbReference>
<dbReference type="InterPro" id="IPR015500">
    <property type="entry name" value="Peptidase_S8_subtilisin-rel"/>
</dbReference>
<accession>A0A9Q0IYD8</accession>
<proteinExistence type="inferred from homology"/>
<reference evidence="13" key="1">
    <citation type="submission" date="2022-02" db="EMBL/GenBank/DDBJ databases">
        <authorList>
            <person name="Henning P.M."/>
            <person name="McCubbin A.G."/>
            <person name="Shore J.S."/>
        </authorList>
    </citation>
    <scope>NUCLEOTIDE SEQUENCE</scope>
    <source>
        <strain evidence="13">F60SS</strain>
        <tissue evidence="13">Leaves</tissue>
    </source>
</reference>
<feature type="active site" description="Charge relay system" evidence="8 9">
    <location>
        <position position="506"/>
    </location>
</feature>
<name>A0A9Q0IYD8_9ROSI</name>
<evidence type="ECO:0000256" key="7">
    <source>
        <dbReference type="ARBA" id="ARBA00022825"/>
    </source>
</evidence>
<keyword evidence="14" id="KW-1185">Reference proteome</keyword>
<gene>
    <name evidence="13" type="ORF">Tsubulata_041293</name>
</gene>
<feature type="active site" description="Charge relay system" evidence="8 9">
    <location>
        <position position="169"/>
    </location>
</feature>
<dbReference type="GO" id="GO:0006508">
    <property type="term" value="P:proteolysis"/>
    <property type="evidence" value="ECO:0007669"/>
    <property type="project" value="UniProtKB-KW"/>
</dbReference>
<evidence type="ECO:0000259" key="11">
    <source>
        <dbReference type="Pfam" id="PF05922"/>
    </source>
</evidence>
<evidence type="ECO:0000256" key="6">
    <source>
        <dbReference type="ARBA" id="ARBA00022801"/>
    </source>
</evidence>
<evidence type="ECO:0000256" key="9">
    <source>
        <dbReference type="PROSITE-ProRule" id="PRU01240"/>
    </source>
</evidence>
<organism evidence="13 14">
    <name type="scientific">Turnera subulata</name>
    <dbReference type="NCBI Taxonomy" id="218843"/>
    <lineage>
        <taxon>Eukaryota</taxon>
        <taxon>Viridiplantae</taxon>
        <taxon>Streptophyta</taxon>
        <taxon>Embryophyta</taxon>
        <taxon>Tracheophyta</taxon>
        <taxon>Spermatophyta</taxon>
        <taxon>Magnoliopsida</taxon>
        <taxon>eudicotyledons</taxon>
        <taxon>Gunneridae</taxon>
        <taxon>Pentapetalae</taxon>
        <taxon>rosids</taxon>
        <taxon>fabids</taxon>
        <taxon>Malpighiales</taxon>
        <taxon>Passifloraceae</taxon>
        <taxon>Turnera</taxon>
    </lineage>
</organism>
<dbReference type="CDD" id="cd04852">
    <property type="entry name" value="Peptidases_S8_3"/>
    <property type="match status" value="1"/>
</dbReference>
<evidence type="ECO:0000259" key="10">
    <source>
        <dbReference type="Pfam" id="PF00082"/>
    </source>
</evidence>
<comment type="caution">
    <text evidence="13">The sequence shown here is derived from an EMBL/GenBank/DDBJ whole genome shotgun (WGS) entry which is preliminary data.</text>
</comment>
<dbReference type="EMBL" id="JAKUCV010007870">
    <property type="protein sequence ID" value="KAJ4821759.1"/>
    <property type="molecule type" value="Genomic_DNA"/>
</dbReference>
<dbReference type="PANTHER" id="PTHR10795">
    <property type="entry name" value="PROPROTEIN CONVERTASE SUBTILISIN/KEXIN"/>
    <property type="match status" value="1"/>
</dbReference>
<dbReference type="Gene3D" id="3.30.70.80">
    <property type="entry name" value="Peptidase S8 propeptide/proteinase inhibitor I9"/>
    <property type="match status" value="1"/>
</dbReference>
<evidence type="ECO:0000259" key="12">
    <source>
        <dbReference type="Pfam" id="PF17766"/>
    </source>
</evidence>
<feature type="domain" description="Subtilisin-like protease fibronectin type-III" evidence="12">
    <location>
        <begin position="615"/>
        <end position="716"/>
    </location>
</feature>
<sequence>MQEYIVYMGSLPKGSYMAASRHLSLLQEVVPTSTSIGSCLTRSFKKSFNGFAAMLTEMEAQLLAGKGDVVSVFPSRKLKLQTTRSWDFMGFNEAIISKIPKNTSENIVIGVIDSGIWPESESFRDEGFGDPPPKWKGACRGGKNFTCNKKLIGARYYKSSDSARDENGHGTHTASTAAGNMVKDANFYGLANGSAARGGLPSARIAAYKVCDGTGCDTDAILSAFDDAIADGVDIISISIGYDSATPFDEDSIAIGAFHAVAKGILTVQSAGNSGPILASTPSVAPWKLSVAASTTDRRILTRVVLGNGKTLTGTSVNSFVPSGNMFPLIHGKNAAASNCSEDSAGDCEDGCLDSNLVKGKFVICQKSSQGKEAKRAGAIGSILSTSSLDYVSVLPLPGALLSSNEFGVVKLYENSTKSPQAKILRSEAVNDSTAPFVASFSSRGPNHIAPDILKISCARHEIYMQPDISAPGVGILAAFSPVAPPSGDSLVDTRSVKYSILSGTSMACPHVAGVAAYVKASHPDWSPSAIKSAIMTSARPMNVTRNPEGEFGYGSGHINPVEAINPGLVYEASKDDYVRFLCSFGYDPQTLSRIAGEKNITCPTSNDNGSQQRDVNYPSMTAQVPKNESFKIVFHRTVTNVGVAESTYKALVISSPNLKIQVVPQFLSFKSLKENKSFTVTVSSSTSQGFSAKILESASLTWSSGKHSVRSPIVVYNLYE</sequence>
<dbReference type="Proteomes" id="UP001141552">
    <property type="component" value="Unassembled WGS sequence"/>
</dbReference>
<dbReference type="PRINTS" id="PR00723">
    <property type="entry name" value="SUBTILISIN"/>
</dbReference>
<dbReference type="Pfam" id="PF05922">
    <property type="entry name" value="Inhibitor_I9"/>
    <property type="match status" value="1"/>
</dbReference>
<evidence type="ECO:0000256" key="5">
    <source>
        <dbReference type="ARBA" id="ARBA00022729"/>
    </source>
</evidence>
<dbReference type="InterPro" id="IPR041469">
    <property type="entry name" value="Subtilisin-like_FN3"/>
</dbReference>
<feature type="domain" description="Inhibitor I9" evidence="11">
    <location>
        <begin position="4"/>
        <end position="81"/>
    </location>
</feature>
<reference evidence="13" key="2">
    <citation type="journal article" date="2023" name="Plants (Basel)">
        <title>Annotation of the Turnera subulata (Passifloraceae) Draft Genome Reveals the S-Locus Evolved after the Divergence of Turneroideae from Passifloroideae in a Stepwise Manner.</title>
        <authorList>
            <person name="Henning P.M."/>
            <person name="Roalson E.H."/>
            <person name="Mir W."/>
            <person name="McCubbin A.G."/>
            <person name="Shore J.S."/>
        </authorList>
    </citation>
    <scope>NUCLEOTIDE SEQUENCE</scope>
    <source>
        <strain evidence="13">F60SS</strain>
    </source>
</reference>
<dbReference type="InterPro" id="IPR023828">
    <property type="entry name" value="Peptidase_S8_Ser-AS"/>
</dbReference>
<dbReference type="InterPro" id="IPR045051">
    <property type="entry name" value="SBT"/>
</dbReference>
<keyword evidence="4 9" id="KW-0645">Protease</keyword>
<evidence type="ECO:0000256" key="3">
    <source>
        <dbReference type="ARBA" id="ARBA00022525"/>
    </source>
</evidence>
<dbReference type="InterPro" id="IPR037045">
    <property type="entry name" value="S8pro/Inhibitor_I9_sf"/>
</dbReference>
<dbReference type="SUPFAM" id="SSF52743">
    <property type="entry name" value="Subtilisin-like"/>
    <property type="match status" value="1"/>
</dbReference>
<protein>
    <submittedName>
        <fullName evidence="13">Uncharacterized protein</fullName>
    </submittedName>
</protein>
<comment type="similarity">
    <text evidence="2 9">Belongs to the peptidase S8 family.</text>
</comment>
<feature type="domain" description="Peptidase S8/S53" evidence="10">
    <location>
        <begin position="105"/>
        <end position="555"/>
    </location>
</feature>
<dbReference type="CDD" id="cd02120">
    <property type="entry name" value="PA_subtilisin_like"/>
    <property type="match status" value="1"/>
</dbReference>
<dbReference type="AlphaFoldDB" id="A0A9Q0IYD8"/>
<dbReference type="PROSITE" id="PS00138">
    <property type="entry name" value="SUBTILASE_SER"/>
    <property type="match status" value="1"/>
</dbReference>
<dbReference type="GO" id="GO:0004252">
    <property type="term" value="F:serine-type endopeptidase activity"/>
    <property type="evidence" value="ECO:0007669"/>
    <property type="project" value="UniProtKB-UniRule"/>
</dbReference>
<keyword evidence="5" id="KW-0732">Signal</keyword>
<dbReference type="OrthoDB" id="836229at2759"/>
<evidence type="ECO:0000256" key="4">
    <source>
        <dbReference type="ARBA" id="ARBA00022670"/>
    </source>
</evidence>
<dbReference type="GO" id="GO:0005576">
    <property type="term" value="C:extracellular region"/>
    <property type="evidence" value="ECO:0007669"/>
    <property type="project" value="UniProtKB-SubCell"/>
</dbReference>
<dbReference type="InterPro" id="IPR034197">
    <property type="entry name" value="Peptidases_S8_3"/>
</dbReference>
<evidence type="ECO:0000313" key="13">
    <source>
        <dbReference type="EMBL" id="KAJ4821759.1"/>
    </source>
</evidence>
<evidence type="ECO:0000256" key="1">
    <source>
        <dbReference type="ARBA" id="ARBA00004613"/>
    </source>
</evidence>
<feature type="active site" description="Charge relay system" evidence="8 9">
    <location>
        <position position="113"/>
    </location>
</feature>
<evidence type="ECO:0000256" key="2">
    <source>
        <dbReference type="ARBA" id="ARBA00011073"/>
    </source>
</evidence>
<evidence type="ECO:0000256" key="8">
    <source>
        <dbReference type="PIRSR" id="PIRSR615500-1"/>
    </source>
</evidence>
<keyword evidence="6 9" id="KW-0378">Hydrolase</keyword>
<dbReference type="PROSITE" id="PS51892">
    <property type="entry name" value="SUBTILASE"/>
    <property type="match status" value="1"/>
</dbReference>
<evidence type="ECO:0000313" key="14">
    <source>
        <dbReference type="Proteomes" id="UP001141552"/>
    </source>
</evidence>
<dbReference type="InterPro" id="IPR010259">
    <property type="entry name" value="S8pro/Inhibitor_I9"/>
</dbReference>
<comment type="subcellular location">
    <subcellularLocation>
        <location evidence="1">Secreted</location>
    </subcellularLocation>
</comment>
<dbReference type="Gene3D" id="2.60.40.2310">
    <property type="match status" value="1"/>
</dbReference>
<dbReference type="Gene3D" id="3.50.30.30">
    <property type="match status" value="1"/>
</dbReference>
<dbReference type="Pfam" id="PF17766">
    <property type="entry name" value="fn3_6"/>
    <property type="match status" value="1"/>
</dbReference>
<dbReference type="InterPro" id="IPR000209">
    <property type="entry name" value="Peptidase_S8/S53_dom"/>
</dbReference>